<dbReference type="EMBL" id="KV921311">
    <property type="protein sequence ID" value="ORE19395.1"/>
    <property type="molecule type" value="Genomic_DNA"/>
</dbReference>
<evidence type="ECO:0000313" key="2">
    <source>
        <dbReference type="Proteomes" id="UP000242381"/>
    </source>
</evidence>
<sequence>TKIIRPILEWARVQGIRFSTYLDDWLTIIDTKNQAVRHTNLLLQKLQDLSWLVNIKKSQLFPIIKLEHLEYQLDTTIMIVHLLEKKLRDSRRSICQVLRSPIQFPRLVHSLTMRI</sequence>
<dbReference type="PANTHER" id="PTHR33050">
    <property type="entry name" value="REVERSE TRANSCRIPTASE DOMAIN-CONTAINING PROTEIN"/>
    <property type="match status" value="1"/>
</dbReference>
<gene>
    <name evidence="1" type="ORF">BCV71DRAFT_177714</name>
</gene>
<dbReference type="AlphaFoldDB" id="A0A1X0S558"/>
<dbReference type="InterPro" id="IPR043128">
    <property type="entry name" value="Rev_trsase/Diguanyl_cyclase"/>
</dbReference>
<organism evidence="1 2">
    <name type="scientific">Rhizopus microsporus</name>
    <dbReference type="NCBI Taxonomy" id="58291"/>
    <lineage>
        <taxon>Eukaryota</taxon>
        <taxon>Fungi</taxon>
        <taxon>Fungi incertae sedis</taxon>
        <taxon>Mucoromycota</taxon>
        <taxon>Mucoromycotina</taxon>
        <taxon>Mucoromycetes</taxon>
        <taxon>Mucorales</taxon>
        <taxon>Mucorineae</taxon>
        <taxon>Rhizopodaceae</taxon>
        <taxon>Rhizopus</taxon>
    </lineage>
</organism>
<dbReference type="PANTHER" id="PTHR33050:SF7">
    <property type="entry name" value="RIBONUCLEASE H"/>
    <property type="match status" value="1"/>
</dbReference>
<proteinExistence type="predicted"/>
<protein>
    <recommendedName>
        <fullName evidence="3">Reverse transcriptase domain-containing protein</fullName>
    </recommendedName>
</protein>
<dbReference type="SUPFAM" id="SSF56672">
    <property type="entry name" value="DNA/RNA polymerases"/>
    <property type="match status" value="1"/>
</dbReference>
<name>A0A1X0S558_RHIZD</name>
<reference evidence="1 2" key="1">
    <citation type="journal article" date="2016" name="Proc. Natl. Acad. Sci. U.S.A.">
        <title>Lipid metabolic changes in an early divergent fungus govern the establishment of a mutualistic symbiosis with endobacteria.</title>
        <authorList>
            <person name="Lastovetsky O.A."/>
            <person name="Gaspar M.L."/>
            <person name="Mondo S.J."/>
            <person name="LaButti K.M."/>
            <person name="Sandor L."/>
            <person name="Grigoriev I.V."/>
            <person name="Henry S.A."/>
            <person name="Pawlowska T.E."/>
        </authorList>
    </citation>
    <scope>NUCLEOTIDE SEQUENCE [LARGE SCALE GENOMIC DNA]</scope>
    <source>
        <strain evidence="1 2">ATCC 11559</strain>
    </source>
</reference>
<dbReference type="Gene3D" id="3.30.70.270">
    <property type="match status" value="1"/>
</dbReference>
<evidence type="ECO:0000313" key="1">
    <source>
        <dbReference type="EMBL" id="ORE19395.1"/>
    </source>
</evidence>
<dbReference type="InterPro" id="IPR043502">
    <property type="entry name" value="DNA/RNA_pol_sf"/>
</dbReference>
<evidence type="ECO:0008006" key="3">
    <source>
        <dbReference type="Google" id="ProtNLM"/>
    </source>
</evidence>
<dbReference type="Proteomes" id="UP000242381">
    <property type="component" value="Unassembled WGS sequence"/>
</dbReference>
<accession>A0A1X0S558</accession>
<dbReference type="InterPro" id="IPR052055">
    <property type="entry name" value="Hepadnavirus_pol/RT"/>
</dbReference>
<feature type="non-terminal residue" evidence="1">
    <location>
        <position position="1"/>
    </location>
</feature>